<keyword evidence="5" id="KW-1185">Reference proteome</keyword>
<evidence type="ECO:0000256" key="1">
    <source>
        <dbReference type="ARBA" id="ARBA00010990"/>
    </source>
</evidence>
<dbReference type="InterPro" id="IPR037143">
    <property type="entry name" value="4-PPantetheinyl_Trfase_dom_sf"/>
</dbReference>
<dbReference type="Proteomes" id="UP001197114">
    <property type="component" value="Unassembled WGS sequence"/>
</dbReference>
<dbReference type="Pfam" id="PF01648">
    <property type="entry name" value="ACPS"/>
    <property type="match status" value="1"/>
</dbReference>
<evidence type="ECO:0000313" key="5">
    <source>
        <dbReference type="Proteomes" id="UP001197114"/>
    </source>
</evidence>
<dbReference type="PANTHER" id="PTHR12215">
    <property type="entry name" value="PHOSPHOPANTETHEINE TRANSFERASE"/>
    <property type="match status" value="1"/>
</dbReference>
<dbReference type="PANTHER" id="PTHR12215:SF10">
    <property type="entry name" value="L-AMINOADIPATE-SEMIALDEHYDE DEHYDROGENASE-PHOSPHOPANTETHEINYL TRANSFERASE"/>
    <property type="match status" value="1"/>
</dbReference>
<gene>
    <name evidence="4" type="ORF">GKQ77_29975</name>
</gene>
<dbReference type="InterPro" id="IPR008278">
    <property type="entry name" value="4-PPantetheinyl_Trfase_dom"/>
</dbReference>
<protein>
    <submittedName>
        <fullName evidence="4">4'-phosphopantetheinyl transferase superfamily protein</fullName>
    </submittedName>
</protein>
<evidence type="ECO:0000256" key="2">
    <source>
        <dbReference type="ARBA" id="ARBA00022679"/>
    </source>
</evidence>
<dbReference type="RefSeq" id="WP_219692295.1">
    <property type="nucleotide sequence ID" value="NZ_WMBF01000598.1"/>
</dbReference>
<dbReference type="GO" id="GO:0016740">
    <property type="term" value="F:transferase activity"/>
    <property type="evidence" value="ECO:0007669"/>
    <property type="project" value="UniProtKB-KW"/>
</dbReference>
<keyword evidence="2 4" id="KW-0808">Transferase</keyword>
<organism evidence="4 5">
    <name type="scientific">Streptomyces anatolicus</name>
    <dbReference type="NCBI Taxonomy" id="2675858"/>
    <lineage>
        <taxon>Bacteria</taxon>
        <taxon>Bacillati</taxon>
        <taxon>Actinomycetota</taxon>
        <taxon>Actinomycetes</taxon>
        <taxon>Kitasatosporales</taxon>
        <taxon>Streptomycetaceae</taxon>
        <taxon>Streptomyces</taxon>
    </lineage>
</organism>
<proteinExistence type="inferred from homology"/>
<comment type="similarity">
    <text evidence="1">Belongs to the P-Pant transferase superfamily. Gsp/Sfp/HetI/AcpT family.</text>
</comment>
<evidence type="ECO:0000259" key="3">
    <source>
        <dbReference type="Pfam" id="PF01648"/>
    </source>
</evidence>
<comment type="caution">
    <text evidence="4">The sequence shown here is derived from an EMBL/GenBank/DDBJ whole genome shotgun (WGS) entry which is preliminary data.</text>
</comment>
<evidence type="ECO:0000313" key="4">
    <source>
        <dbReference type="EMBL" id="MBW5425741.1"/>
    </source>
</evidence>
<sequence length="280" mass="30765">TEPLSEPLLMTGPEAPWAQVRRSLRWHGHVVAYADWHTWEAATAADPRLRPMLGRRDGQRLEGLADPVTRARFAASRLLLRHTAGAALRVPPDGVELAYKPGGSPYLRGCDQLDVSISHTRDLIVVGLNRRGRIGVDTEPGERRIRYEAVERQVCTPAECRWLSALPAPERERGLLRLWTLKEAYTKALGQGMRLGFNQFGFAPDARTLRTRTGAPADQGEWSFGSFDLLDGYLVSVACQDTGLDATSDTAVATMLDEGFLGEVVGLLAVRREGRGGGRP</sequence>
<accession>A0ABS6YZ21</accession>
<feature type="domain" description="4'-phosphopantetheinyl transferase" evidence="3">
    <location>
        <begin position="133"/>
        <end position="238"/>
    </location>
</feature>
<dbReference type="InterPro" id="IPR050559">
    <property type="entry name" value="P-Pant_transferase_sf"/>
</dbReference>
<name>A0ABS6YZ21_9ACTN</name>
<dbReference type="SUPFAM" id="SSF56214">
    <property type="entry name" value="4'-phosphopantetheinyl transferase"/>
    <property type="match status" value="2"/>
</dbReference>
<feature type="non-terminal residue" evidence="4">
    <location>
        <position position="1"/>
    </location>
</feature>
<dbReference type="EMBL" id="WMBF01000598">
    <property type="protein sequence ID" value="MBW5425741.1"/>
    <property type="molecule type" value="Genomic_DNA"/>
</dbReference>
<reference evidence="4 5" key="1">
    <citation type="submission" date="2019-11" db="EMBL/GenBank/DDBJ databases">
        <authorList>
            <person name="Ay H."/>
        </authorList>
    </citation>
    <scope>NUCLEOTIDE SEQUENCE [LARGE SCALE GENOMIC DNA]</scope>
    <source>
        <strain evidence="4 5">BG9H</strain>
    </source>
</reference>
<dbReference type="Gene3D" id="3.90.470.20">
    <property type="entry name" value="4'-phosphopantetheinyl transferase domain"/>
    <property type="match status" value="2"/>
</dbReference>